<reference evidence="1" key="1">
    <citation type="submission" date="2021-02" db="EMBL/GenBank/DDBJ databases">
        <authorList>
            <person name="Dougan E. K."/>
            <person name="Rhodes N."/>
            <person name="Thang M."/>
            <person name="Chan C."/>
        </authorList>
    </citation>
    <scope>NUCLEOTIDE SEQUENCE</scope>
</reference>
<dbReference type="EMBL" id="CAJNIZ010000414">
    <property type="protein sequence ID" value="CAE7161422.1"/>
    <property type="molecule type" value="Genomic_DNA"/>
</dbReference>
<sequence length="280" mass="31436">VLKLVEEYLPKFDIYNCATALHKCGLNSRDDELATRQIQSDPNFIRLFSATKKRALEIDSIARVEPRVLASILWACARLNIYDSELTTAIAADATNRMNQYSPSYIGLIMWALGYSGVRPRPSFIKAVIAELQGRPDFDSHTCMMITYSCMRLGIRDKRVMEAVGQEVMNSGLEMAEPLEVASYCYAYGKLEYWEKGAISVIADRVLETMGDFSPRMFSMAALGLASAAAVLEGFDTTMDKLKVMIEDRLVEFNHRDISTIAFAVGKFSQNSLERRMATE</sequence>
<dbReference type="OrthoDB" id="514430at2759"/>
<organism evidence="1 2">
    <name type="scientific">Symbiodinium pilosum</name>
    <name type="common">Dinoflagellate</name>
    <dbReference type="NCBI Taxonomy" id="2952"/>
    <lineage>
        <taxon>Eukaryota</taxon>
        <taxon>Sar</taxon>
        <taxon>Alveolata</taxon>
        <taxon>Dinophyceae</taxon>
        <taxon>Suessiales</taxon>
        <taxon>Symbiodiniaceae</taxon>
        <taxon>Symbiodinium</taxon>
    </lineage>
</organism>
<comment type="caution">
    <text evidence="1">The sequence shown here is derived from an EMBL/GenBank/DDBJ whole genome shotgun (WGS) entry which is preliminary data.</text>
</comment>
<proteinExistence type="predicted"/>
<keyword evidence="2" id="KW-1185">Reference proteome</keyword>
<evidence type="ECO:0000313" key="2">
    <source>
        <dbReference type="Proteomes" id="UP000649617"/>
    </source>
</evidence>
<feature type="non-terminal residue" evidence="1">
    <location>
        <position position="1"/>
    </location>
</feature>
<protein>
    <submittedName>
        <fullName evidence="1">UVR8 protein</fullName>
    </submittedName>
</protein>
<gene>
    <name evidence="1" type="primary">UVR8</name>
    <name evidence="1" type="ORF">SPIL2461_LOCUS531</name>
</gene>
<feature type="non-terminal residue" evidence="1">
    <location>
        <position position="280"/>
    </location>
</feature>
<dbReference type="Proteomes" id="UP000649617">
    <property type="component" value="Unassembled WGS sequence"/>
</dbReference>
<accession>A0A812INQ3</accession>
<name>A0A812INQ3_SYMPI</name>
<evidence type="ECO:0000313" key="1">
    <source>
        <dbReference type="EMBL" id="CAE7161422.1"/>
    </source>
</evidence>
<dbReference type="AlphaFoldDB" id="A0A812INQ3"/>